<accession>A0A518GJ61</accession>
<gene>
    <name evidence="1" type="ORF">Spb1_04920</name>
</gene>
<protein>
    <submittedName>
        <fullName evidence="1">Uncharacterized protein</fullName>
    </submittedName>
</protein>
<proteinExistence type="predicted"/>
<name>A0A518GJ61_9PLAN</name>
<sequence length="41" mass="4431">MISVSNRLLQGTQLERREGRLSVPCAVLHSQGYSLATSGNT</sequence>
<keyword evidence="2" id="KW-1185">Reference proteome</keyword>
<organism evidence="1 2">
    <name type="scientific">Planctopirus ephydatiae</name>
    <dbReference type="NCBI Taxonomy" id="2528019"/>
    <lineage>
        <taxon>Bacteria</taxon>
        <taxon>Pseudomonadati</taxon>
        <taxon>Planctomycetota</taxon>
        <taxon>Planctomycetia</taxon>
        <taxon>Planctomycetales</taxon>
        <taxon>Planctomycetaceae</taxon>
        <taxon>Planctopirus</taxon>
    </lineage>
</organism>
<reference evidence="1 2" key="1">
    <citation type="submission" date="2019-02" db="EMBL/GenBank/DDBJ databases">
        <title>Deep-cultivation of Planctomycetes and their phenomic and genomic characterization uncovers novel biology.</title>
        <authorList>
            <person name="Wiegand S."/>
            <person name="Jogler M."/>
            <person name="Boedeker C."/>
            <person name="Pinto D."/>
            <person name="Vollmers J."/>
            <person name="Rivas-Marin E."/>
            <person name="Kohn T."/>
            <person name="Peeters S.H."/>
            <person name="Heuer A."/>
            <person name="Rast P."/>
            <person name="Oberbeckmann S."/>
            <person name="Bunk B."/>
            <person name="Jeske O."/>
            <person name="Meyerdierks A."/>
            <person name="Storesund J.E."/>
            <person name="Kallscheuer N."/>
            <person name="Luecker S."/>
            <person name="Lage O.M."/>
            <person name="Pohl T."/>
            <person name="Merkel B.J."/>
            <person name="Hornburger P."/>
            <person name="Mueller R.-W."/>
            <person name="Bruemmer F."/>
            <person name="Labrenz M."/>
            <person name="Spormann A.M."/>
            <person name="Op den Camp H."/>
            <person name="Overmann J."/>
            <person name="Amann R."/>
            <person name="Jetten M.S.M."/>
            <person name="Mascher T."/>
            <person name="Medema M.H."/>
            <person name="Devos D.P."/>
            <person name="Kaster A.-K."/>
            <person name="Ovreas L."/>
            <person name="Rohde M."/>
            <person name="Galperin M.Y."/>
            <person name="Jogler C."/>
        </authorList>
    </citation>
    <scope>NUCLEOTIDE SEQUENCE [LARGE SCALE GENOMIC DNA]</scope>
    <source>
        <strain evidence="1 2">Spb1</strain>
    </source>
</reference>
<evidence type="ECO:0000313" key="1">
    <source>
        <dbReference type="EMBL" id="QDV28629.1"/>
    </source>
</evidence>
<dbReference type="EMBL" id="CP036299">
    <property type="protein sequence ID" value="QDV28629.1"/>
    <property type="molecule type" value="Genomic_DNA"/>
</dbReference>
<dbReference type="KEGG" id="peh:Spb1_04920"/>
<dbReference type="Proteomes" id="UP000315349">
    <property type="component" value="Chromosome"/>
</dbReference>
<dbReference type="AlphaFoldDB" id="A0A518GJ61"/>
<evidence type="ECO:0000313" key="2">
    <source>
        <dbReference type="Proteomes" id="UP000315349"/>
    </source>
</evidence>